<feature type="domain" description="CN hydrolase" evidence="2">
    <location>
        <begin position="4"/>
        <end position="243"/>
    </location>
</feature>
<dbReference type="PANTHER" id="PTHR23088:SF27">
    <property type="entry name" value="DEAMINATED GLUTATHIONE AMIDASE"/>
    <property type="match status" value="1"/>
</dbReference>
<gene>
    <name evidence="3" type="ORF">F4X14_06105</name>
</gene>
<dbReference type="PROSITE" id="PS50263">
    <property type="entry name" value="CN_HYDROLASE"/>
    <property type="match status" value="1"/>
</dbReference>
<evidence type="ECO:0000313" key="3">
    <source>
        <dbReference type="EMBL" id="MYC94528.1"/>
    </source>
</evidence>
<dbReference type="GO" id="GO:0016787">
    <property type="term" value="F:hydrolase activity"/>
    <property type="evidence" value="ECO:0007669"/>
    <property type="project" value="UniProtKB-KW"/>
</dbReference>
<protein>
    <submittedName>
        <fullName evidence="3">Carbon-nitrogen hydrolase family protein</fullName>
    </submittedName>
</protein>
<reference evidence="3" key="1">
    <citation type="submission" date="2019-09" db="EMBL/GenBank/DDBJ databases">
        <title>Characterisation of the sponge microbiome using genome-centric metagenomics.</title>
        <authorList>
            <person name="Engelberts J.P."/>
            <person name="Robbins S.J."/>
            <person name="De Goeij J.M."/>
            <person name="Aranda M."/>
            <person name="Bell S.C."/>
            <person name="Webster N.S."/>
        </authorList>
    </citation>
    <scope>NUCLEOTIDE SEQUENCE</scope>
    <source>
        <strain evidence="3">SB0661_bin_32</strain>
    </source>
</reference>
<dbReference type="InterPro" id="IPR003010">
    <property type="entry name" value="C-N_Hydrolase"/>
</dbReference>
<dbReference type="SUPFAM" id="SSF56317">
    <property type="entry name" value="Carbon-nitrogen hydrolase"/>
    <property type="match status" value="1"/>
</dbReference>
<dbReference type="Gene3D" id="3.60.110.10">
    <property type="entry name" value="Carbon-nitrogen hydrolase"/>
    <property type="match status" value="1"/>
</dbReference>
<proteinExistence type="inferred from homology"/>
<dbReference type="Pfam" id="PF00795">
    <property type="entry name" value="CN_hydrolase"/>
    <property type="match status" value="1"/>
</dbReference>
<comment type="similarity">
    <text evidence="1">Belongs to the carbon-nitrogen hydrolase superfamily. NIT1/NIT2 family.</text>
</comment>
<dbReference type="InterPro" id="IPR036526">
    <property type="entry name" value="C-N_Hydrolase_sf"/>
</dbReference>
<dbReference type="PANTHER" id="PTHR23088">
    <property type="entry name" value="NITRILASE-RELATED"/>
    <property type="match status" value="1"/>
</dbReference>
<dbReference type="EMBL" id="VXMH01000028">
    <property type="protein sequence ID" value="MYC94528.1"/>
    <property type="molecule type" value="Genomic_DNA"/>
</dbReference>
<evidence type="ECO:0000256" key="1">
    <source>
        <dbReference type="ARBA" id="ARBA00010613"/>
    </source>
</evidence>
<dbReference type="CDD" id="cd07197">
    <property type="entry name" value="nitrilase"/>
    <property type="match status" value="1"/>
</dbReference>
<name>A0A6B1D4M4_9CHLR</name>
<evidence type="ECO:0000259" key="2">
    <source>
        <dbReference type="PROSITE" id="PS50263"/>
    </source>
</evidence>
<sequence length="301" mass="33786">MRPARLATASILHDDPPSYPSRCIERCLEMIDRAGDARADIVLLPEEPDVVGCDPEHIPQLPEPIPGGDTLALFAQRASDNNLYVAYSQREQDGESVYNTGVFLDRKGDLMGKYRKMHLAPGEEDEVLPGDLGYPVFECDFGRVGMGICMDIHYPEMWRILALKGAHLLLFPTMCIDYTGDHIESIVNARAIDNQVYLASSHFVMQPFLAGRSMGHSRIVDPYGRTLANTSHRPGLTFADVDLDAGYETWYTGEQKERYPTLKDCYLGMRRPETYHELLELQPESPAWQTAPDLAHAARDS</sequence>
<accession>A0A6B1D4M4</accession>
<dbReference type="AlphaFoldDB" id="A0A6B1D4M4"/>
<organism evidence="3">
    <name type="scientific">Caldilineaceae bacterium SB0661_bin_32</name>
    <dbReference type="NCBI Taxonomy" id="2605255"/>
    <lineage>
        <taxon>Bacteria</taxon>
        <taxon>Bacillati</taxon>
        <taxon>Chloroflexota</taxon>
        <taxon>Caldilineae</taxon>
        <taxon>Caldilineales</taxon>
        <taxon>Caldilineaceae</taxon>
    </lineage>
</organism>
<keyword evidence="3" id="KW-0378">Hydrolase</keyword>
<comment type="caution">
    <text evidence="3">The sequence shown here is derived from an EMBL/GenBank/DDBJ whole genome shotgun (WGS) entry which is preliminary data.</text>
</comment>